<comment type="caution">
    <text evidence="1">The sequence shown here is derived from an EMBL/GenBank/DDBJ whole genome shotgun (WGS) entry which is preliminary data.</text>
</comment>
<evidence type="ECO:0000313" key="2">
    <source>
        <dbReference type="Proteomes" id="UP001597371"/>
    </source>
</evidence>
<organism evidence="1 2">
    <name type="scientific">Aureimonas populi</name>
    <dbReference type="NCBI Taxonomy" id="1701758"/>
    <lineage>
        <taxon>Bacteria</taxon>
        <taxon>Pseudomonadati</taxon>
        <taxon>Pseudomonadota</taxon>
        <taxon>Alphaproteobacteria</taxon>
        <taxon>Hyphomicrobiales</taxon>
        <taxon>Aurantimonadaceae</taxon>
        <taxon>Aureimonas</taxon>
    </lineage>
</organism>
<dbReference type="RefSeq" id="WP_209740713.1">
    <property type="nucleotide sequence ID" value="NZ_CP072611.1"/>
</dbReference>
<sequence length="114" mass="12511">MEAARAPWREGRPKAAIFLFLPRTSGLLRTIENSTSALAVKRQVATVEYEFVGLPAPFRARIGFNQEDNEMAKEQRRGSKEVRKPKKVVEKAVVAAPSLKGGLTPPAARPAKAK</sequence>
<dbReference type="EMBL" id="JBHUIJ010000006">
    <property type="protein sequence ID" value="MFD2236992.1"/>
    <property type="molecule type" value="Genomic_DNA"/>
</dbReference>
<reference evidence="2" key="1">
    <citation type="journal article" date="2019" name="Int. J. Syst. Evol. Microbiol.">
        <title>The Global Catalogue of Microorganisms (GCM) 10K type strain sequencing project: providing services to taxonomists for standard genome sequencing and annotation.</title>
        <authorList>
            <consortium name="The Broad Institute Genomics Platform"/>
            <consortium name="The Broad Institute Genome Sequencing Center for Infectious Disease"/>
            <person name="Wu L."/>
            <person name="Ma J."/>
        </authorList>
    </citation>
    <scope>NUCLEOTIDE SEQUENCE [LARGE SCALE GENOMIC DNA]</scope>
    <source>
        <strain evidence="2">ZS-35-S2</strain>
    </source>
</reference>
<evidence type="ECO:0000313" key="1">
    <source>
        <dbReference type="EMBL" id="MFD2236992.1"/>
    </source>
</evidence>
<name>A0ABW5CK62_9HYPH</name>
<keyword evidence="2" id="KW-1185">Reference proteome</keyword>
<gene>
    <name evidence="1" type="ORF">ACFSKQ_05860</name>
</gene>
<protein>
    <submittedName>
        <fullName evidence="1">Uncharacterized protein</fullName>
    </submittedName>
</protein>
<dbReference type="Proteomes" id="UP001597371">
    <property type="component" value="Unassembled WGS sequence"/>
</dbReference>
<proteinExistence type="predicted"/>
<accession>A0ABW5CK62</accession>